<reference evidence="9" key="1">
    <citation type="submission" date="2024-02" db="EMBL/GenBank/DDBJ databases">
        <authorList>
            <consortium name="ELIXIR-Norway"/>
            <consortium name="Elixir Norway"/>
        </authorList>
    </citation>
    <scope>NUCLEOTIDE SEQUENCE</scope>
</reference>
<feature type="domain" description="TPX2 C-terminal" evidence="8">
    <location>
        <begin position="588"/>
        <end position="663"/>
    </location>
</feature>
<dbReference type="InterPro" id="IPR044806">
    <property type="entry name" value="WVD2/WDL1-4"/>
</dbReference>
<evidence type="ECO:0000256" key="5">
    <source>
        <dbReference type="ARBA" id="ARBA00023212"/>
    </source>
</evidence>
<feature type="compositionally biased region" description="Basic and acidic residues" evidence="7">
    <location>
        <begin position="408"/>
        <end position="451"/>
    </location>
</feature>
<feature type="compositionally biased region" description="Basic and acidic residues" evidence="7">
    <location>
        <begin position="530"/>
        <end position="542"/>
    </location>
</feature>
<protein>
    <recommendedName>
        <fullName evidence="8">TPX2 C-terminal domain-containing protein</fullName>
    </recommendedName>
</protein>
<dbReference type="PANTHER" id="PTHR46372:SF2">
    <property type="entry name" value="PROTEIN WVD2-LIKE 3"/>
    <property type="match status" value="1"/>
</dbReference>
<keyword evidence="4" id="KW-0493">Microtubule</keyword>
<evidence type="ECO:0000256" key="7">
    <source>
        <dbReference type="SAM" id="MobiDB-lite"/>
    </source>
</evidence>
<evidence type="ECO:0000313" key="10">
    <source>
        <dbReference type="Proteomes" id="UP001497444"/>
    </source>
</evidence>
<dbReference type="Proteomes" id="UP001497444">
    <property type="component" value="Chromosome 16"/>
</dbReference>
<keyword evidence="10" id="KW-1185">Reference proteome</keyword>
<sequence length="922" mass="98603">MAAGSHKSRRWCAHDDHAAAAAAAAAPTHSPTPTISKPPTSPKKNSAVNGNVEASDDAGVDESDFQFDIPASIHASLQNDKLESCTTTLVAGALFPEPFLNGQHEDTITVAEFLANTVGLQEEQQQQQQLKARVTGFDEMGEPVEVRKHIVAVGGNTSAEDMGVEAARENEMSLALGRLSDPAALQELGSVAVVGKKMDGDNAAAAPQVKGAVLSNGGAAKKKLQQQQSTQVVGPWVSKVRPSAAPAAQLQYAAMKMLLKLDDVVDSGITDGFSQQQQQQLPPDSSSSSPTARSASPSGLNITIPVAAYPLPNPQALPASPAASRSEADSRISSHVPQAQVDSGSKKFPTVVIKHSERSPSKSPTRPRRPTSPDMSTHRNRDGLNKSPARAPWSSDTRKHTNGFKSPTSKEKMHVATSPRGREQNGFKSPTKLDKWPADHMSSTKDIKSDIKPQPSSPEQTRRRAREPRYMSPTRSTWSAAAAGGSAWLETTGGFKSPSKNWASEGDRQSSSSSSSVAVASRRSKSPIKARAEVGEAARDAQSKLFTRSSEESKPVAAMNQVSAAAVVKAKLQLATTTNFTPTTASGFNFKCEERAQKRREFYAKLEERMKAKEEQRKREEAKRLEEKEAQFKELRRALTYKANPVPSFYQEPVPPKPELKKIPPTRAKSPNFTPSRRRLSCYADLTNGQRPERANRMISNAAAGGRRRHSCGSMGTKPGASQGSSATSSEDFTSASVQLQDIMKPAAAESSFDAAGRRIIHCSNSLSLIENPPLMSRSALEDHEVILYTDAAQTEEKVKIQLVMTRNSSLEEEELQLKEELSNELAALEMSSGSPPPASPTVSGGAAGGDEGKQHDSIRSPPASSCDVGAGMINCNVARSSMSSASNSSPYSSVKDIVSEFSRRLAGESTTTTTATPTATS</sequence>
<evidence type="ECO:0000256" key="2">
    <source>
        <dbReference type="ARBA" id="ARBA00005885"/>
    </source>
</evidence>
<feature type="region of interest" description="Disordered" evidence="7">
    <location>
        <begin position="273"/>
        <end position="299"/>
    </location>
</feature>
<gene>
    <name evidence="9" type="ORF">CSSPJE1EN1_LOCUS9474</name>
</gene>
<feature type="coiled-coil region" evidence="6">
    <location>
        <begin position="596"/>
        <end position="638"/>
    </location>
</feature>
<dbReference type="PANTHER" id="PTHR46372">
    <property type="entry name" value="PROTEIN WVD2-LIKE 3"/>
    <property type="match status" value="1"/>
</dbReference>
<evidence type="ECO:0000256" key="1">
    <source>
        <dbReference type="ARBA" id="ARBA00004245"/>
    </source>
</evidence>
<accession>A0ABP0WDL3</accession>
<feature type="compositionally biased region" description="Low complexity" evidence="7">
    <location>
        <begin position="274"/>
        <end position="298"/>
    </location>
</feature>
<evidence type="ECO:0000256" key="3">
    <source>
        <dbReference type="ARBA" id="ARBA00022490"/>
    </source>
</evidence>
<feature type="compositionally biased region" description="Polar residues" evidence="7">
    <location>
        <begin position="333"/>
        <end position="343"/>
    </location>
</feature>
<comment type="similarity">
    <text evidence="2">Belongs to the TPX2 family.</text>
</comment>
<name>A0ABP0WDL3_9BRYO</name>
<feature type="compositionally biased region" description="Polar residues" evidence="7">
    <location>
        <begin position="720"/>
        <end position="733"/>
    </location>
</feature>
<keyword evidence="3" id="KW-0963">Cytoplasm</keyword>
<proteinExistence type="inferred from homology"/>
<feature type="compositionally biased region" description="Low complexity" evidence="7">
    <location>
        <begin position="19"/>
        <end position="44"/>
    </location>
</feature>
<dbReference type="InterPro" id="IPR027329">
    <property type="entry name" value="TPX2_C"/>
</dbReference>
<evidence type="ECO:0000256" key="6">
    <source>
        <dbReference type="SAM" id="Coils"/>
    </source>
</evidence>
<feature type="region of interest" description="Disordered" evidence="7">
    <location>
        <begin position="1"/>
        <end position="61"/>
    </location>
</feature>
<feature type="region of interest" description="Disordered" evidence="7">
    <location>
        <begin position="315"/>
        <end position="556"/>
    </location>
</feature>
<dbReference type="Pfam" id="PF06886">
    <property type="entry name" value="TPX2"/>
    <property type="match status" value="1"/>
</dbReference>
<evidence type="ECO:0000313" key="9">
    <source>
        <dbReference type="EMBL" id="CAK9263996.1"/>
    </source>
</evidence>
<keyword evidence="6" id="KW-0175">Coiled coil</keyword>
<feature type="compositionally biased region" description="Low complexity" evidence="7">
    <location>
        <begin position="478"/>
        <end position="488"/>
    </location>
</feature>
<organism evidence="9 10">
    <name type="scientific">Sphagnum jensenii</name>
    <dbReference type="NCBI Taxonomy" id="128206"/>
    <lineage>
        <taxon>Eukaryota</taxon>
        <taxon>Viridiplantae</taxon>
        <taxon>Streptophyta</taxon>
        <taxon>Embryophyta</taxon>
        <taxon>Bryophyta</taxon>
        <taxon>Sphagnophytina</taxon>
        <taxon>Sphagnopsida</taxon>
        <taxon>Sphagnales</taxon>
        <taxon>Sphagnaceae</taxon>
        <taxon>Sphagnum</taxon>
    </lineage>
</organism>
<feature type="compositionally biased region" description="Low complexity" evidence="7">
    <location>
        <begin position="510"/>
        <end position="521"/>
    </location>
</feature>
<feature type="region of interest" description="Disordered" evidence="7">
    <location>
        <begin position="828"/>
        <end position="871"/>
    </location>
</feature>
<feature type="compositionally biased region" description="Basic residues" evidence="7">
    <location>
        <begin position="1"/>
        <end position="11"/>
    </location>
</feature>
<dbReference type="EMBL" id="OZ020111">
    <property type="protein sequence ID" value="CAK9263996.1"/>
    <property type="molecule type" value="Genomic_DNA"/>
</dbReference>
<evidence type="ECO:0000256" key="4">
    <source>
        <dbReference type="ARBA" id="ARBA00022701"/>
    </source>
</evidence>
<keyword evidence="5" id="KW-0206">Cytoskeleton</keyword>
<comment type="subcellular location">
    <subcellularLocation>
        <location evidence="1">Cytoplasm</location>
        <location evidence="1">Cytoskeleton</location>
    </subcellularLocation>
</comment>
<feature type="region of interest" description="Disordered" evidence="7">
    <location>
        <begin position="646"/>
        <end position="733"/>
    </location>
</feature>
<evidence type="ECO:0000259" key="8">
    <source>
        <dbReference type="Pfam" id="PF06886"/>
    </source>
</evidence>